<protein>
    <recommendedName>
        <fullName evidence="3">Ankyrin-repeat protein</fullName>
    </recommendedName>
</protein>
<dbReference type="GeneID" id="18266347"/>
<evidence type="ECO:0008006" key="3">
    <source>
        <dbReference type="Google" id="ProtNLM"/>
    </source>
</evidence>
<accession>W5S588</accession>
<dbReference type="RefSeq" id="YP_009001221.1">
    <property type="nucleotide sequence ID" value="NC_023423.1"/>
</dbReference>
<name>W5S588_9VIRU</name>
<evidence type="ECO:0000313" key="2">
    <source>
        <dbReference type="Proteomes" id="UP000202176"/>
    </source>
</evidence>
<reference evidence="1 2" key="1">
    <citation type="journal article" date="2014" name="Proc. Natl. Acad. Sci. U.S.A.">
        <title>Thirty-thousand-year-old distant relative of giant icosahedral DNA viruses with a pandoravirus morphology.</title>
        <authorList>
            <person name="Legendre M."/>
            <person name="Bartoli J."/>
            <person name="Shmakova L."/>
            <person name="Jeudy S."/>
            <person name="Labadie K."/>
            <person name="Adrait A."/>
            <person name="Lescot M."/>
            <person name="Poirot O."/>
            <person name="Bertaux L."/>
            <person name="Bruley C."/>
            <person name="Coute Y."/>
            <person name="Rivkina E."/>
            <person name="Abergel C."/>
            <person name="Claverie J.M."/>
        </authorList>
    </citation>
    <scope>NUCLEOTIDE SEQUENCE [LARGE SCALE GENOMIC DNA]</scope>
    <source>
        <strain evidence="1">P1084-T</strain>
    </source>
</reference>
<gene>
    <name evidence="1" type="ORF">pv_319</name>
</gene>
<organism evidence="1 2">
    <name type="scientific">Pithovirus sibericum</name>
    <dbReference type="NCBI Taxonomy" id="1450746"/>
    <lineage>
        <taxon>Viruses</taxon>
        <taxon>Pithoviruses</taxon>
        <taxon>Orthopithovirinae</taxon>
        <taxon>Alphapithovirus</taxon>
        <taxon>Alphapithovirus sibericum</taxon>
    </lineage>
</organism>
<evidence type="ECO:0000313" key="1">
    <source>
        <dbReference type="EMBL" id="AHH01886.1"/>
    </source>
</evidence>
<dbReference type="EMBL" id="KF740664">
    <property type="protein sequence ID" value="AHH01886.1"/>
    <property type="molecule type" value="Genomic_DNA"/>
</dbReference>
<dbReference type="SUPFAM" id="SSF140860">
    <property type="entry name" value="Pseudo ankyrin repeat-like"/>
    <property type="match status" value="1"/>
</dbReference>
<keyword evidence="2" id="KW-1185">Reference proteome</keyword>
<proteinExistence type="predicted"/>
<dbReference type="Proteomes" id="UP000202176">
    <property type="component" value="Segment"/>
</dbReference>
<sequence>MSSLKRQILFSYSHDELKELMSTNSAFSCLAYDGDFWFEKASKEFRVNRWYWSLTSPYLLAYDNYLTISFKNKVIKDSRRVFDRQVCLTQAAYLGDMEMVEHFLDSLAQDNLEPNYAVAFSKAFSFGRLEVCRKLFPFVEGRATHILLEDACESGQFELVEMYFRIKKENALDFARREEFEFSMVLALSHSVSFYLQVEKLVKSCSPEKSLDIRTFFRLLARHDFCKRAQPETIDFLREMGIEKEQENDIKQRASDAGNFTLCEKIGGEYSLPQTFPHQMFEDDNIATFENYLNNQPTITSWQLFHLFKCSLKNRSYSIAQFMFEKENVDNFSFITYHFVEYFKEAGIFGLAYKDLANQSPENWSSYFIKSGCFALLPICFPEGCSKENFNNLVESGKDVKFRDDMKAFLDKFCEEI</sequence>
<dbReference type="KEGG" id="vg:18266347"/>